<keyword evidence="5" id="KW-1185">Reference proteome</keyword>
<accession>C5M248</accession>
<feature type="compositionally biased region" description="Polar residues" evidence="2">
    <location>
        <begin position="1"/>
        <end position="10"/>
    </location>
</feature>
<evidence type="ECO:0000313" key="5">
    <source>
        <dbReference type="Proteomes" id="UP000002037"/>
    </source>
</evidence>
<dbReference type="Proteomes" id="UP000002037">
    <property type="component" value="Unassembled WGS sequence"/>
</dbReference>
<dbReference type="CDD" id="cd00067">
    <property type="entry name" value="GAL4"/>
    <property type="match status" value="1"/>
</dbReference>
<keyword evidence="1" id="KW-0539">Nucleus</keyword>
<feature type="compositionally biased region" description="Low complexity" evidence="2">
    <location>
        <begin position="300"/>
        <end position="321"/>
    </location>
</feature>
<dbReference type="HOGENOM" id="CLU_591824_0_0_1"/>
<name>C5M248_CANTT</name>
<dbReference type="RefSeq" id="XP_002545356.1">
    <property type="nucleotide sequence ID" value="XM_002545310.1"/>
</dbReference>
<feature type="domain" description="Zn(2)-C6 fungal-type" evidence="3">
    <location>
        <begin position="363"/>
        <end position="393"/>
    </location>
</feature>
<proteinExistence type="predicted"/>
<dbReference type="SMR" id="C5M248"/>
<feature type="region of interest" description="Disordered" evidence="2">
    <location>
        <begin position="202"/>
        <end position="224"/>
    </location>
</feature>
<dbReference type="EMBL" id="GG692395">
    <property type="protein sequence ID" value="EER35398.1"/>
    <property type="molecule type" value="Genomic_DNA"/>
</dbReference>
<protein>
    <recommendedName>
        <fullName evidence="3">Zn(2)-C6 fungal-type domain-containing protein</fullName>
    </recommendedName>
</protein>
<dbReference type="OrthoDB" id="3251668at2759"/>
<dbReference type="InterPro" id="IPR036864">
    <property type="entry name" value="Zn2-C6_fun-type_DNA-bd_sf"/>
</dbReference>
<dbReference type="STRING" id="294747.C5M248"/>
<evidence type="ECO:0000256" key="2">
    <source>
        <dbReference type="SAM" id="MobiDB-lite"/>
    </source>
</evidence>
<dbReference type="GO" id="GO:0000981">
    <property type="term" value="F:DNA-binding transcription factor activity, RNA polymerase II-specific"/>
    <property type="evidence" value="ECO:0007669"/>
    <property type="project" value="InterPro"/>
</dbReference>
<feature type="region of interest" description="Disordered" evidence="2">
    <location>
        <begin position="300"/>
        <end position="344"/>
    </location>
</feature>
<organism evidence="4 5">
    <name type="scientific">Candida tropicalis (strain ATCC MYA-3404 / T1)</name>
    <name type="common">Yeast</name>
    <dbReference type="NCBI Taxonomy" id="294747"/>
    <lineage>
        <taxon>Eukaryota</taxon>
        <taxon>Fungi</taxon>
        <taxon>Dikarya</taxon>
        <taxon>Ascomycota</taxon>
        <taxon>Saccharomycotina</taxon>
        <taxon>Pichiomycetes</taxon>
        <taxon>Debaryomycetaceae</taxon>
        <taxon>Candida/Lodderomyces clade</taxon>
        <taxon>Candida</taxon>
    </lineage>
</organism>
<dbReference type="SUPFAM" id="SSF57701">
    <property type="entry name" value="Zn2/Cys6 DNA-binding domain"/>
    <property type="match status" value="1"/>
</dbReference>
<dbReference type="SMART" id="SM00066">
    <property type="entry name" value="GAL4"/>
    <property type="match status" value="1"/>
</dbReference>
<dbReference type="GO" id="GO:0008270">
    <property type="term" value="F:zinc ion binding"/>
    <property type="evidence" value="ECO:0007669"/>
    <property type="project" value="InterPro"/>
</dbReference>
<dbReference type="AlphaFoldDB" id="C5M248"/>
<dbReference type="GeneID" id="8299987"/>
<reference evidence="4 5" key="1">
    <citation type="journal article" date="2009" name="Nature">
        <title>Evolution of pathogenicity and sexual reproduction in eight Candida genomes.</title>
        <authorList>
            <person name="Butler G."/>
            <person name="Rasmussen M.D."/>
            <person name="Lin M.F."/>
            <person name="Santos M.A."/>
            <person name="Sakthikumar S."/>
            <person name="Munro C.A."/>
            <person name="Rheinbay E."/>
            <person name="Grabherr M."/>
            <person name="Forche A."/>
            <person name="Reedy J.L."/>
            <person name="Agrafioti I."/>
            <person name="Arnaud M.B."/>
            <person name="Bates S."/>
            <person name="Brown A.J."/>
            <person name="Brunke S."/>
            <person name="Costanzo M.C."/>
            <person name="Fitzpatrick D.A."/>
            <person name="de Groot P.W."/>
            <person name="Harris D."/>
            <person name="Hoyer L.L."/>
            <person name="Hube B."/>
            <person name="Klis F.M."/>
            <person name="Kodira C."/>
            <person name="Lennard N."/>
            <person name="Logue M.E."/>
            <person name="Martin R."/>
            <person name="Neiman A.M."/>
            <person name="Nikolaou E."/>
            <person name="Quail M.A."/>
            <person name="Quinn J."/>
            <person name="Santos M.C."/>
            <person name="Schmitzberger F.F."/>
            <person name="Sherlock G."/>
            <person name="Shah P."/>
            <person name="Silverstein K.A."/>
            <person name="Skrzypek M.S."/>
            <person name="Soll D."/>
            <person name="Staggs R."/>
            <person name="Stansfield I."/>
            <person name="Stumpf M.P."/>
            <person name="Sudbery P.E."/>
            <person name="Srikantha T."/>
            <person name="Zeng Q."/>
            <person name="Berman J."/>
            <person name="Berriman M."/>
            <person name="Heitman J."/>
            <person name="Gow N.A."/>
            <person name="Lorenz M.C."/>
            <person name="Birren B.W."/>
            <person name="Kellis M."/>
            <person name="Cuomo C.A."/>
        </authorList>
    </citation>
    <scope>NUCLEOTIDE SEQUENCE [LARGE SCALE GENOMIC DNA]</scope>
    <source>
        <strain evidence="5">ATCC MYA-3404 / T1</strain>
    </source>
</reference>
<evidence type="ECO:0000256" key="1">
    <source>
        <dbReference type="ARBA" id="ARBA00023242"/>
    </source>
</evidence>
<dbReference type="Pfam" id="PF00172">
    <property type="entry name" value="Zn_clus"/>
    <property type="match status" value="1"/>
</dbReference>
<dbReference type="KEGG" id="ctp:CTRG_00137"/>
<evidence type="ECO:0000313" key="4">
    <source>
        <dbReference type="EMBL" id="EER35398.1"/>
    </source>
</evidence>
<dbReference type="VEuPathDB" id="FungiDB:CTRG_00137"/>
<dbReference type="PROSITE" id="PS50048">
    <property type="entry name" value="ZN2_CY6_FUNGAL_2"/>
    <property type="match status" value="1"/>
</dbReference>
<dbReference type="eggNOG" id="ENOG502RX7Y">
    <property type="taxonomic scope" value="Eukaryota"/>
</dbReference>
<feature type="region of interest" description="Disordered" evidence="2">
    <location>
        <begin position="1"/>
        <end position="20"/>
    </location>
</feature>
<dbReference type="InterPro" id="IPR001138">
    <property type="entry name" value="Zn2Cys6_DnaBD"/>
</dbReference>
<dbReference type="PANTHER" id="PTHR37534:SF45">
    <property type="entry name" value="TRANSCRIPTIONAL REGULATORY PROTEIN UME6"/>
    <property type="match status" value="1"/>
</dbReference>
<sequence length="435" mass="49524">MTNSTSITTQHHNHHYAYSSPTKPHVILSENNNNTTVILNSSSSDSFHQQFIRYQSNKPTTKLINPFITTKQPTIVKNQLIKIINESCVPKIISTPKKSSGVFLDYQFIKSSPPMTVLKSNNDQFELDKNCLTSDLLFMSGNNSDGSYSRVQQKEVYKNLYQMNNENNNTTSSMENFKNIYEQDCIASCKFIDSLFDASEDDNEIKPNGNSELNPGNNKANNSKCYTNKENELFLHNNDNANESRLTLISSPKKLNEIGTSVRNTGKKKLTLETFKIALKIQPDILAGFDSCNTGNTNNTTFEESTSIESSSSGDSDYSPTATRKRIRSSRMTRNSTERPWFSGLSIPQKLSHGKMPARSRSGCWTCRVRHKACPQEKPSCSQCIRLQLDCDYSETRPDYMCDLELQQRKLREIRVITDKVKKTRFLDRNKSKRK</sequence>
<dbReference type="Gene3D" id="4.10.240.10">
    <property type="entry name" value="Zn(2)-C6 fungal-type DNA-binding domain"/>
    <property type="match status" value="1"/>
</dbReference>
<evidence type="ECO:0000259" key="3">
    <source>
        <dbReference type="PROSITE" id="PS50048"/>
    </source>
</evidence>
<feature type="compositionally biased region" description="Polar residues" evidence="2">
    <location>
        <begin position="208"/>
        <end position="224"/>
    </location>
</feature>
<dbReference type="PANTHER" id="PTHR37534">
    <property type="entry name" value="TRANSCRIPTIONAL ACTIVATOR PROTEIN UGA3"/>
    <property type="match status" value="1"/>
</dbReference>
<dbReference type="PROSITE" id="PS00463">
    <property type="entry name" value="ZN2_CY6_FUNGAL_1"/>
    <property type="match status" value="1"/>
</dbReference>
<gene>
    <name evidence="4" type="ORF">CTRG_00137</name>
</gene>